<dbReference type="PANTHER" id="PTHR31423">
    <property type="entry name" value="YBAK DOMAIN-CONTAINING PROTEIN"/>
    <property type="match status" value="1"/>
</dbReference>
<dbReference type="InterPro" id="IPR036754">
    <property type="entry name" value="YbaK/aa-tRNA-synt-asso_dom_sf"/>
</dbReference>
<evidence type="ECO:0000259" key="2">
    <source>
        <dbReference type="Pfam" id="PF04073"/>
    </source>
</evidence>
<proteinExistence type="inferred from homology"/>
<dbReference type="InterPro" id="IPR040285">
    <property type="entry name" value="ProX/PRXD1"/>
</dbReference>
<evidence type="ECO:0000313" key="4">
    <source>
        <dbReference type="Proteomes" id="UP000595197"/>
    </source>
</evidence>
<sequence>MANDHAPVPLSWQEAGIPRILWEQLSLASAPVRLHLHPPVLTVQDAEEHWRGIDGVHTKNLFLKDAKKVFWLVTLPHDRAVNLKDLAGIIGSAKLSFASPDALAQVMGVMPGGVSPLALVADERRVVRPVLDRRVLAGDRINLHPMTNRATLSMHPDDLSALLGRLGYRPAVVDIA</sequence>
<geneLocation type="plasmid" evidence="3 4">
    <name>pTT6-1</name>
</geneLocation>
<reference evidence="3" key="1">
    <citation type="submission" date="2021-02" db="EMBL/GenBank/DDBJ databases">
        <title>Skermanella TT6 skin isolate.</title>
        <authorList>
            <person name="Lee K."/>
            <person name="Ganzorig M."/>
        </authorList>
    </citation>
    <scope>NUCLEOTIDE SEQUENCE</scope>
    <source>
        <strain evidence="3">TT6</strain>
    </source>
</reference>
<dbReference type="Proteomes" id="UP000595197">
    <property type="component" value="Plasmid pTT6-1"/>
</dbReference>
<dbReference type="EMBL" id="CP067421">
    <property type="protein sequence ID" value="QQP93033.1"/>
    <property type="molecule type" value="Genomic_DNA"/>
</dbReference>
<dbReference type="Pfam" id="PF04073">
    <property type="entry name" value="tRNA_edit"/>
    <property type="match status" value="1"/>
</dbReference>
<evidence type="ECO:0000313" key="3">
    <source>
        <dbReference type="EMBL" id="QQP93033.1"/>
    </source>
</evidence>
<dbReference type="RefSeq" id="WP_201082379.1">
    <property type="nucleotide sequence ID" value="NZ_CP067421.1"/>
</dbReference>
<dbReference type="CDD" id="cd04335">
    <property type="entry name" value="PrdX_deacylase"/>
    <property type="match status" value="1"/>
</dbReference>
<dbReference type="SUPFAM" id="SSF55826">
    <property type="entry name" value="YbaK/ProRS associated domain"/>
    <property type="match status" value="1"/>
</dbReference>
<comment type="similarity">
    <text evidence="1">Belongs to the PRORSD1 family.</text>
</comment>
<organism evidence="3 4">
    <name type="scientific">Skermanella cutis</name>
    <dbReference type="NCBI Taxonomy" id="2775420"/>
    <lineage>
        <taxon>Bacteria</taxon>
        <taxon>Pseudomonadati</taxon>
        <taxon>Pseudomonadota</taxon>
        <taxon>Alphaproteobacteria</taxon>
        <taxon>Rhodospirillales</taxon>
        <taxon>Azospirillaceae</taxon>
        <taxon>Skermanella</taxon>
    </lineage>
</organism>
<gene>
    <name evidence="3" type="ORF">IGS68_28105</name>
</gene>
<keyword evidence="3" id="KW-0614">Plasmid</keyword>
<feature type="domain" description="YbaK/aminoacyl-tRNA synthetase-associated" evidence="2">
    <location>
        <begin position="37"/>
        <end position="160"/>
    </location>
</feature>
<dbReference type="Gene3D" id="3.90.960.10">
    <property type="entry name" value="YbaK/aminoacyl-tRNA synthetase-associated domain"/>
    <property type="match status" value="1"/>
</dbReference>
<dbReference type="InterPro" id="IPR007214">
    <property type="entry name" value="YbaK/aa-tRNA-synth-assoc-dom"/>
</dbReference>
<evidence type="ECO:0000256" key="1">
    <source>
        <dbReference type="ARBA" id="ARBA00010201"/>
    </source>
</evidence>
<dbReference type="PANTHER" id="PTHR31423:SF3">
    <property type="entry name" value="PROLYL-TRNA SYNTHETASE ASSOCIATED DOMAIN-CONTAINING PROTEIN 1-RELATED"/>
    <property type="match status" value="1"/>
</dbReference>
<keyword evidence="4" id="KW-1185">Reference proteome</keyword>
<protein>
    <submittedName>
        <fullName evidence="3">Prolyl-tRNA synthetase associated domain-containing protein</fullName>
    </submittedName>
</protein>
<accession>A0ABX7BIC2</accession>
<name>A0ABX7BIC2_9PROT</name>